<comment type="caution">
    <text evidence="13">The sequence shown here is derived from an EMBL/GenBank/DDBJ whole genome shotgun (WGS) entry which is preliminary data.</text>
</comment>
<dbReference type="EMBL" id="SWFS01000562">
    <property type="protein sequence ID" value="KAA8897526.1"/>
    <property type="molecule type" value="Genomic_DNA"/>
</dbReference>
<feature type="compositionally biased region" description="Basic and acidic residues" evidence="12">
    <location>
        <begin position="39"/>
        <end position="56"/>
    </location>
</feature>
<protein>
    <recommendedName>
        <fullName evidence="10">Sensitive to high expression protein 9, mitochondrial</fullName>
    </recommendedName>
</protein>
<feature type="transmembrane region" description="Helical" evidence="10">
    <location>
        <begin position="312"/>
        <end position="334"/>
    </location>
</feature>
<evidence type="ECO:0000256" key="2">
    <source>
        <dbReference type="ARBA" id="ARBA00022692"/>
    </source>
</evidence>
<comment type="function">
    <text evidence="9">Required for the maintenance of the structure of the mitochondrial inner membrane. Involved in mitochondrial morphology. Causes growth arrest when highly overexpressed.</text>
</comment>
<dbReference type="InterPro" id="IPR008839">
    <property type="entry name" value="MDM33_fungi"/>
</dbReference>
<evidence type="ECO:0000256" key="9">
    <source>
        <dbReference type="ARBA" id="ARBA00024807"/>
    </source>
</evidence>
<feature type="coiled-coil region" evidence="11">
    <location>
        <begin position="90"/>
        <end position="124"/>
    </location>
</feature>
<keyword evidence="14" id="KW-1185">Reference proteome</keyword>
<evidence type="ECO:0000256" key="12">
    <source>
        <dbReference type="SAM" id="MobiDB-lite"/>
    </source>
</evidence>
<feature type="coiled-coil region" evidence="11">
    <location>
        <begin position="160"/>
        <end position="191"/>
    </location>
</feature>
<evidence type="ECO:0000313" key="14">
    <source>
        <dbReference type="Proteomes" id="UP000761534"/>
    </source>
</evidence>
<evidence type="ECO:0000256" key="1">
    <source>
        <dbReference type="ARBA" id="ARBA00007472"/>
    </source>
</evidence>
<keyword evidence="6 11" id="KW-0175">Coiled coil</keyword>
<evidence type="ECO:0000256" key="11">
    <source>
        <dbReference type="SAM" id="Coils"/>
    </source>
</evidence>
<evidence type="ECO:0000256" key="3">
    <source>
        <dbReference type="ARBA" id="ARBA00022792"/>
    </source>
</evidence>
<keyword evidence="5 10" id="KW-1133">Transmembrane helix</keyword>
<organism evidence="13 14">
    <name type="scientific">Trichomonascus ciferrii</name>
    <dbReference type="NCBI Taxonomy" id="44093"/>
    <lineage>
        <taxon>Eukaryota</taxon>
        <taxon>Fungi</taxon>
        <taxon>Dikarya</taxon>
        <taxon>Ascomycota</taxon>
        <taxon>Saccharomycotina</taxon>
        <taxon>Dipodascomycetes</taxon>
        <taxon>Dipodascales</taxon>
        <taxon>Trichomonascaceae</taxon>
        <taxon>Trichomonascus</taxon>
        <taxon>Trichomonascus ciferrii complex</taxon>
    </lineage>
</organism>
<dbReference type="VEuPathDB" id="FungiDB:TRICI_006706"/>
<feature type="region of interest" description="Disordered" evidence="12">
    <location>
        <begin position="32"/>
        <end position="56"/>
    </location>
</feature>
<name>A0A642UED0_9ASCO</name>
<dbReference type="Pfam" id="PF05546">
    <property type="entry name" value="She9_MDM33"/>
    <property type="match status" value="1"/>
</dbReference>
<comment type="subcellular location">
    <subcellularLocation>
        <location evidence="10">Mitochondrion inner membrane</location>
        <topology evidence="10">Multi-pass membrane protein</topology>
    </subcellularLocation>
</comment>
<evidence type="ECO:0000256" key="8">
    <source>
        <dbReference type="ARBA" id="ARBA00023136"/>
    </source>
</evidence>
<keyword evidence="8 10" id="KW-0472">Membrane</keyword>
<sequence length="337" mass="38664">MKLLVRGLRGISARPMRTSYLAAIRWNSTNTSRSEQSSFEDKQKIGTLPSEKDSRRSDWSRWASEKLDQFQATLFTAGRTLNDITGYSSIERLKRAIDDQENYLRECKQEVRKHKEEYTQAISRRSASQREVNELLQRKHSWSPSDLERFTELYRNDHANEQLESEAEAKMSKAEHTLEDGRNELARLIAARYHEEQIWSDKIRRASTYGTWGLMAFNILLFIVVQLGLEPWKRRRLVGSFEDKVKTALDDRLGAQPVRATPEVEEPTVSEEEELKQEDPVVQPILNWRTFPSRVVSSIEHSTALVTKPSEIAVTVSIGASIGALLGSLVTLAFNNR</sequence>
<proteinExistence type="inferred from homology"/>
<keyword evidence="3 10" id="KW-0999">Mitochondrion inner membrane</keyword>
<comment type="similarity">
    <text evidence="1 10">Belongs to the SHE9 family.</text>
</comment>
<dbReference type="Proteomes" id="UP000761534">
    <property type="component" value="Unassembled WGS sequence"/>
</dbReference>
<evidence type="ECO:0000256" key="6">
    <source>
        <dbReference type="ARBA" id="ARBA00023054"/>
    </source>
</evidence>
<keyword evidence="7 10" id="KW-0496">Mitochondrion</keyword>
<gene>
    <name evidence="13" type="ORF">TRICI_006706</name>
</gene>
<dbReference type="GO" id="GO:0007007">
    <property type="term" value="P:inner mitochondrial membrane organization"/>
    <property type="evidence" value="ECO:0007669"/>
    <property type="project" value="TreeGrafter"/>
</dbReference>
<accession>A0A642UED0</accession>
<evidence type="ECO:0000256" key="4">
    <source>
        <dbReference type="ARBA" id="ARBA00022946"/>
    </source>
</evidence>
<feature type="transmembrane region" description="Helical" evidence="10">
    <location>
        <begin position="209"/>
        <end position="229"/>
    </location>
</feature>
<evidence type="ECO:0000256" key="7">
    <source>
        <dbReference type="ARBA" id="ARBA00023128"/>
    </source>
</evidence>
<keyword evidence="4 10" id="KW-0809">Transit peptide</keyword>
<dbReference type="PANTHER" id="PTHR31961">
    <property type="entry name" value="SENSITIVE TO HIGH EXPRESSION PROTEIN 9, MITOCHONDRIAL"/>
    <property type="match status" value="1"/>
</dbReference>
<dbReference type="PANTHER" id="PTHR31961:SF3">
    <property type="entry name" value="SENSITIVE TO HIGH EXPRESSION PROTEIN 9, MITOCHONDRIAL"/>
    <property type="match status" value="1"/>
</dbReference>
<evidence type="ECO:0000256" key="5">
    <source>
        <dbReference type="ARBA" id="ARBA00022989"/>
    </source>
</evidence>
<evidence type="ECO:0000313" key="13">
    <source>
        <dbReference type="EMBL" id="KAA8897526.1"/>
    </source>
</evidence>
<reference evidence="13" key="1">
    <citation type="journal article" date="2019" name="G3 (Bethesda)">
        <title>Genome Assemblies of Two Rare Opportunistic Yeast Pathogens: Diutina rugosa (syn. Candida rugosa) and Trichomonascus ciferrii (syn. Candida ciferrii).</title>
        <authorList>
            <person name="Mixao V."/>
            <person name="Saus E."/>
            <person name="Hansen A.P."/>
            <person name="Lass-Florl C."/>
            <person name="Gabaldon T."/>
        </authorList>
    </citation>
    <scope>NUCLEOTIDE SEQUENCE</scope>
    <source>
        <strain evidence="13">CBS 4856</strain>
    </source>
</reference>
<keyword evidence="2 10" id="KW-0812">Transmembrane</keyword>
<dbReference type="GO" id="GO:0005743">
    <property type="term" value="C:mitochondrial inner membrane"/>
    <property type="evidence" value="ECO:0007669"/>
    <property type="project" value="UniProtKB-SubCell"/>
</dbReference>
<comment type="subunit">
    <text evidence="10">Homooligomer.</text>
</comment>
<dbReference type="OrthoDB" id="5595506at2759"/>
<evidence type="ECO:0000256" key="10">
    <source>
        <dbReference type="RuleBase" id="RU364128"/>
    </source>
</evidence>
<dbReference type="AlphaFoldDB" id="A0A642UED0"/>